<name>A0A0F9CCX9_9ZZZZ</name>
<protein>
    <submittedName>
        <fullName evidence="1">Uncharacterized protein</fullName>
    </submittedName>
</protein>
<organism evidence="1">
    <name type="scientific">marine sediment metagenome</name>
    <dbReference type="NCBI Taxonomy" id="412755"/>
    <lineage>
        <taxon>unclassified sequences</taxon>
        <taxon>metagenomes</taxon>
        <taxon>ecological metagenomes</taxon>
    </lineage>
</organism>
<comment type="caution">
    <text evidence="1">The sequence shown here is derived from an EMBL/GenBank/DDBJ whole genome shotgun (WGS) entry which is preliminary data.</text>
</comment>
<dbReference type="AlphaFoldDB" id="A0A0F9CCX9"/>
<gene>
    <name evidence="1" type="ORF">LCGC14_2340650</name>
</gene>
<evidence type="ECO:0000313" key="1">
    <source>
        <dbReference type="EMBL" id="KKL46929.1"/>
    </source>
</evidence>
<dbReference type="EMBL" id="LAZR01033852">
    <property type="protein sequence ID" value="KKL46929.1"/>
    <property type="molecule type" value="Genomic_DNA"/>
</dbReference>
<reference evidence="1" key="1">
    <citation type="journal article" date="2015" name="Nature">
        <title>Complex archaea that bridge the gap between prokaryotes and eukaryotes.</title>
        <authorList>
            <person name="Spang A."/>
            <person name="Saw J.H."/>
            <person name="Jorgensen S.L."/>
            <person name="Zaremba-Niedzwiedzka K."/>
            <person name="Martijn J."/>
            <person name="Lind A.E."/>
            <person name="van Eijk R."/>
            <person name="Schleper C."/>
            <person name="Guy L."/>
            <person name="Ettema T.J."/>
        </authorList>
    </citation>
    <scope>NUCLEOTIDE SEQUENCE</scope>
</reference>
<proteinExistence type="predicted"/>
<sequence>MLYWFKCLFKKRKLLSKETLLKGWKQSKYIIIKDKDLNRKVFGDFILEILEDSKEVTIMSYKGLLELHVKTTFRSLTR</sequence>
<accession>A0A0F9CCX9</accession>